<sequence>MYQSLIFFISVDCARCIELLPFISLISQNYNDYHLYIFSTGDEEINKEIRDYFEWKFPVITLSSKEMDDVYKVKIHPFVIISNNTGKVVNKGVVYNSNDMMMLINEGR</sequence>
<protein>
    <recommendedName>
        <fullName evidence="3">Alkyl hydroperoxide reductase subunit C/ Thiol specific antioxidant domain-containing protein</fullName>
    </recommendedName>
</protein>
<name>A0A1R0XER2_9BACL</name>
<evidence type="ECO:0008006" key="3">
    <source>
        <dbReference type="Google" id="ProtNLM"/>
    </source>
</evidence>
<dbReference type="InterPro" id="IPR036249">
    <property type="entry name" value="Thioredoxin-like_sf"/>
</dbReference>
<dbReference type="Gene3D" id="3.40.30.10">
    <property type="entry name" value="Glutaredoxin"/>
    <property type="match status" value="1"/>
</dbReference>
<comment type="caution">
    <text evidence="1">The sequence shown here is derived from an EMBL/GenBank/DDBJ whole genome shotgun (WGS) entry which is preliminary data.</text>
</comment>
<evidence type="ECO:0000313" key="1">
    <source>
        <dbReference type="EMBL" id="OMD33573.1"/>
    </source>
</evidence>
<gene>
    <name evidence="1" type="ORF">BJP51_11685</name>
</gene>
<dbReference type="AlphaFoldDB" id="A0A1R0XER2"/>
<reference evidence="1 2" key="1">
    <citation type="submission" date="2016-10" db="EMBL/GenBank/DDBJ databases">
        <title>Paenibacillus species isolates.</title>
        <authorList>
            <person name="Beno S.M."/>
        </authorList>
    </citation>
    <scope>NUCLEOTIDE SEQUENCE [LARGE SCALE GENOMIC DNA]</scope>
    <source>
        <strain evidence="1 2">FSL H7-0604</strain>
    </source>
</reference>
<dbReference type="Proteomes" id="UP000187465">
    <property type="component" value="Unassembled WGS sequence"/>
</dbReference>
<organism evidence="1 2">
    <name type="scientific">Paenibacillus odorifer</name>
    <dbReference type="NCBI Taxonomy" id="189426"/>
    <lineage>
        <taxon>Bacteria</taxon>
        <taxon>Bacillati</taxon>
        <taxon>Bacillota</taxon>
        <taxon>Bacilli</taxon>
        <taxon>Bacillales</taxon>
        <taxon>Paenibacillaceae</taxon>
        <taxon>Paenibacillus</taxon>
    </lineage>
</organism>
<dbReference type="SUPFAM" id="SSF52833">
    <property type="entry name" value="Thioredoxin-like"/>
    <property type="match status" value="1"/>
</dbReference>
<proteinExistence type="predicted"/>
<accession>A0A1R0XER2</accession>
<dbReference type="EMBL" id="MKQP01000011">
    <property type="protein sequence ID" value="OMD33573.1"/>
    <property type="molecule type" value="Genomic_DNA"/>
</dbReference>
<evidence type="ECO:0000313" key="2">
    <source>
        <dbReference type="Proteomes" id="UP000187465"/>
    </source>
</evidence>